<evidence type="ECO:0000313" key="2">
    <source>
        <dbReference type="EMBL" id="CAH2305831.1"/>
    </source>
</evidence>
<name>A0AAD1SSM1_PELCU</name>
<sequence>MAECPNKPMLEDQLVTTQEKLNLIFDRFWARLAARPNPELHTAKTAKPLTNQRGTTNRPKPSKAQTNLRHRRRRPRTWRPHKPVILQKPDKISGKHRAKRT</sequence>
<gene>
    <name evidence="2" type="ORF">PECUL_23A044442</name>
</gene>
<dbReference type="AlphaFoldDB" id="A0AAD1SSM1"/>
<dbReference type="EMBL" id="OW240918">
    <property type="protein sequence ID" value="CAH2305831.1"/>
    <property type="molecule type" value="Genomic_DNA"/>
</dbReference>
<feature type="compositionally biased region" description="Basic residues" evidence="1">
    <location>
        <begin position="68"/>
        <end position="82"/>
    </location>
</feature>
<keyword evidence="3" id="KW-1185">Reference proteome</keyword>
<feature type="compositionally biased region" description="Polar residues" evidence="1">
    <location>
        <begin position="48"/>
        <end position="67"/>
    </location>
</feature>
<evidence type="ECO:0000313" key="3">
    <source>
        <dbReference type="Proteomes" id="UP001295444"/>
    </source>
</evidence>
<protein>
    <submittedName>
        <fullName evidence="2">Uncharacterized protein</fullName>
    </submittedName>
</protein>
<dbReference type="Proteomes" id="UP001295444">
    <property type="component" value="Chromosome 07"/>
</dbReference>
<evidence type="ECO:0000256" key="1">
    <source>
        <dbReference type="SAM" id="MobiDB-lite"/>
    </source>
</evidence>
<feature type="region of interest" description="Disordered" evidence="1">
    <location>
        <begin position="34"/>
        <end position="101"/>
    </location>
</feature>
<accession>A0AAD1SSM1</accession>
<organism evidence="2 3">
    <name type="scientific">Pelobates cultripes</name>
    <name type="common">Western spadefoot toad</name>
    <dbReference type="NCBI Taxonomy" id="61616"/>
    <lineage>
        <taxon>Eukaryota</taxon>
        <taxon>Metazoa</taxon>
        <taxon>Chordata</taxon>
        <taxon>Craniata</taxon>
        <taxon>Vertebrata</taxon>
        <taxon>Euteleostomi</taxon>
        <taxon>Amphibia</taxon>
        <taxon>Batrachia</taxon>
        <taxon>Anura</taxon>
        <taxon>Pelobatoidea</taxon>
        <taxon>Pelobatidae</taxon>
        <taxon>Pelobates</taxon>
    </lineage>
</organism>
<proteinExistence type="predicted"/>
<reference evidence="2" key="1">
    <citation type="submission" date="2022-03" db="EMBL/GenBank/DDBJ databases">
        <authorList>
            <person name="Alioto T."/>
            <person name="Alioto T."/>
            <person name="Gomez Garrido J."/>
        </authorList>
    </citation>
    <scope>NUCLEOTIDE SEQUENCE</scope>
</reference>